<evidence type="ECO:0008006" key="3">
    <source>
        <dbReference type="Google" id="ProtNLM"/>
    </source>
</evidence>
<name>A0A4Y2J787_ARAVE</name>
<dbReference type="SUPFAM" id="SSF56219">
    <property type="entry name" value="DNase I-like"/>
    <property type="match status" value="1"/>
</dbReference>
<organism evidence="1 2">
    <name type="scientific">Araneus ventricosus</name>
    <name type="common">Orbweaver spider</name>
    <name type="synonym">Epeira ventricosa</name>
    <dbReference type="NCBI Taxonomy" id="182803"/>
    <lineage>
        <taxon>Eukaryota</taxon>
        <taxon>Metazoa</taxon>
        <taxon>Ecdysozoa</taxon>
        <taxon>Arthropoda</taxon>
        <taxon>Chelicerata</taxon>
        <taxon>Arachnida</taxon>
        <taxon>Araneae</taxon>
        <taxon>Araneomorphae</taxon>
        <taxon>Entelegynae</taxon>
        <taxon>Araneoidea</taxon>
        <taxon>Araneidae</taxon>
        <taxon>Araneus</taxon>
    </lineage>
</organism>
<feature type="non-terminal residue" evidence="1">
    <location>
        <position position="185"/>
    </location>
</feature>
<keyword evidence="2" id="KW-1185">Reference proteome</keyword>
<comment type="caution">
    <text evidence="1">The sequence shown here is derived from an EMBL/GenBank/DDBJ whole genome shotgun (WGS) entry which is preliminary data.</text>
</comment>
<sequence length="185" mass="21340">MYEDEVINVEGFELKCFMNSTLKSKNDQQERKASCVEIYRNLKSVSDCTPIHFNVHNKRRLQDIGAGDICITDITINGQSRCILSSVYTLPGVHPSQLKMFLFSAHIKYSETNLLIDEEFHINKDVPFIVMGDFNVDAKRKEKAFGFMKKHFDLNKVPTNYPSSLRNSYIDSTFARKISPELLNY</sequence>
<protein>
    <recommendedName>
        <fullName evidence="3">Endonuclease/exonuclease/phosphatase domain-containing protein</fullName>
    </recommendedName>
</protein>
<dbReference type="EMBL" id="BGPR01189016">
    <property type="protein sequence ID" value="GBM85784.1"/>
    <property type="molecule type" value="Genomic_DNA"/>
</dbReference>
<proteinExistence type="predicted"/>
<gene>
    <name evidence="1" type="ORF">AVEN_170209_1</name>
</gene>
<dbReference type="AlphaFoldDB" id="A0A4Y2J787"/>
<accession>A0A4Y2J787</accession>
<evidence type="ECO:0000313" key="1">
    <source>
        <dbReference type="EMBL" id="GBM85784.1"/>
    </source>
</evidence>
<dbReference type="InterPro" id="IPR036691">
    <property type="entry name" value="Endo/exonu/phosph_ase_sf"/>
</dbReference>
<reference evidence="1 2" key="1">
    <citation type="journal article" date="2019" name="Sci. Rep.">
        <title>Orb-weaving spider Araneus ventricosus genome elucidates the spidroin gene catalogue.</title>
        <authorList>
            <person name="Kono N."/>
            <person name="Nakamura H."/>
            <person name="Ohtoshi R."/>
            <person name="Moran D.A.P."/>
            <person name="Shinohara A."/>
            <person name="Yoshida Y."/>
            <person name="Fujiwara M."/>
            <person name="Mori M."/>
            <person name="Tomita M."/>
            <person name="Arakawa K."/>
        </authorList>
    </citation>
    <scope>NUCLEOTIDE SEQUENCE [LARGE SCALE GENOMIC DNA]</scope>
</reference>
<evidence type="ECO:0000313" key="2">
    <source>
        <dbReference type="Proteomes" id="UP000499080"/>
    </source>
</evidence>
<dbReference type="Proteomes" id="UP000499080">
    <property type="component" value="Unassembled WGS sequence"/>
</dbReference>